<evidence type="ECO:0000256" key="2">
    <source>
        <dbReference type="ARBA" id="ARBA00022448"/>
    </source>
</evidence>
<dbReference type="PROSITE" id="PS51257">
    <property type="entry name" value="PROKAR_LIPOPROTEIN"/>
    <property type="match status" value="1"/>
</dbReference>
<accession>A0ABD6A5X5</accession>
<sequence length="384" mass="41293">MAKLTRRSLLASGATVTAGALAGCLGSVDPATGSNENGVEASFYVLGDFGRRVGGDALDVGTLVPFGQHGHGWQPSADLQRRVREARAFLYMGEGFQPWADDVVRSLGEDGVDVAIIAARDNVDLIDAAGDGGHDHDHDHDHGDENGTHEGENESGTRDEGGHDHEGEHDHGDENDTHGGDIHEGEHGENGSHREEGDEEADGHDRGGKDPHFWLDPTRAATAVETIRDGFVDLAPDEGATLRENADGFVSELRDLDAEFEEALSGRSKGAVLVAGHNAFQYLGERYGFAVHALTDLSPDDSPTTSDVRRAREIIAADDIEHVLAPVFESDRAAKQLVAETDATEVLPITALAGYREEWEEQDWGYVEVMREINLKSLRTALGA</sequence>
<protein>
    <submittedName>
        <fullName evidence="5">Metal ABC transporter solute-binding protein, Zn/Mn family</fullName>
    </submittedName>
</protein>
<comment type="similarity">
    <text evidence="1">Belongs to the bacterial solute-binding protein 9 family.</text>
</comment>
<keyword evidence="3" id="KW-0732">Signal</keyword>
<dbReference type="Gene3D" id="3.40.50.1980">
    <property type="entry name" value="Nitrogenase molybdenum iron protein domain"/>
    <property type="match status" value="2"/>
</dbReference>
<organism evidence="5 6">
    <name type="scientific">Halomarina halobia</name>
    <dbReference type="NCBI Taxonomy" id="3033386"/>
    <lineage>
        <taxon>Archaea</taxon>
        <taxon>Methanobacteriati</taxon>
        <taxon>Methanobacteriota</taxon>
        <taxon>Stenosarchaea group</taxon>
        <taxon>Halobacteria</taxon>
        <taxon>Halobacteriales</taxon>
        <taxon>Natronomonadaceae</taxon>
        <taxon>Halomarina</taxon>
    </lineage>
</organism>
<dbReference type="Pfam" id="PF01297">
    <property type="entry name" value="ZnuA"/>
    <property type="match status" value="1"/>
</dbReference>
<feature type="region of interest" description="Disordered" evidence="4">
    <location>
        <begin position="128"/>
        <end position="215"/>
    </location>
</feature>
<feature type="compositionally biased region" description="Basic and acidic residues" evidence="4">
    <location>
        <begin position="203"/>
        <end position="213"/>
    </location>
</feature>
<dbReference type="AlphaFoldDB" id="A0ABD6A5X5"/>
<reference evidence="5 6" key="1">
    <citation type="journal article" date="2019" name="Int. J. Syst. Evol. Microbiol.">
        <title>The Global Catalogue of Microorganisms (GCM) 10K type strain sequencing project: providing services to taxonomists for standard genome sequencing and annotation.</title>
        <authorList>
            <consortium name="The Broad Institute Genomics Platform"/>
            <consortium name="The Broad Institute Genome Sequencing Center for Infectious Disease"/>
            <person name="Wu L."/>
            <person name="Ma J."/>
        </authorList>
    </citation>
    <scope>NUCLEOTIDE SEQUENCE [LARGE SCALE GENOMIC DNA]</scope>
    <source>
        <strain evidence="5 6">PSR21</strain>
    </source>
</reference>
<evidence type="ECO:0000313" key="5">
    <source>
        <dbReference type="EMBL" id="MFC7315850.1"/>
    </source>
</evidence>
<feature type="compositionally biased region" description="Basic and acidic residues" evidence="4">
    <location>
        <begin position="132"/>
        <end position="196"/>
    </location>
</feature>
<dbReference type="InterPro" id="IPR006311">
    <property type="entry name" value="TAT_signal"/>
</dbReference>
<evidence type="ECO:0000256" key="1">
    <source>
        <dbReference type="ARBA" id="ARBA00011028"/>
    </source>
</evidence>
<dbReference type="InterPro" id="IPR050492">
    <property type="entry name" value="Bact_metal-bind_prot9"/>
</dbReference>
<evidence type="ECO:0000313" key="6">
    <source>
        <dbReference type="Proteomes" id="UP001596547"/>
    </source>
</evidence>
<dbReference type="PANTHER" id="PTHR42953">
    <property type="entry name" value="HIGH-AFFINITY ZINC UPTAKE SYSTEM PROTEIN ZNUA-RELATED"/>
    <property type="match status" value="1"/>
</dbReference>
<keyword evidence="6" id="KW-1185">Reference proteome</keyword>
<proteinExistence type="inferred from homology"/>
<dbReference type="RefSeq" id="WP_276305251.1">
    <property type="nucleotide sequence ID" value="NZ_CP119992.1"/>
</dbReference>
<comment type="caution">
    <text evidence="5">The sequence shown here is derived from an EMBL/GenBank/DDBJ whole genome shotgun (WGS) entry which is preliminary data.</text>
</comment>
<dbReference type="PROSITE" id="PS51318">
    <property type="entry name" value="TAT"/>
    <property type="match status" value="1"/>
</dbReference>
<dbReference type="PANTHER" id="PTHR42953:SF3">
    <property type="entry name" value="HIGH-AFFINITY ZINC UPTAKE SYSTEM PROTEIN ZNUA"/>
    <property type="match status" value="1"/>
</dbReference>
<dbReference type="EMBL" id="JBHTBF010000001">
    <property type="protein sequence ID" value="MFC7315850.1"/>
    <property type="molecule type" value="Genomic_DNA"/>
</dbReference>
<name>A0ABD6A5X5_9EURY</name>
<keyword evidence="2" id="KW-0813">Transport</keyword>
<dbReference type="GeneID" id="79314828"/>
<evidence type="ECO:0000256" key="4">
    <source>
        <dbReference type="SAM" id="MobiDB-lite"/>
    </source>
</evidence>
<evidence type="ECO:0000256" key="3">
    <source>
        <dbReference type="ARBA" id="ARBA00022729"/>
    </source>
</evidence>
<gene>
    <name evidence="5" type="ORF">ACFQPE_03450</name>
</gene>
<dbReference type="Proteomes" id="UP001596547">
    <property type="component" value="Unassembled WGS sequence"/>
</dbReference>
<dbReference type="InterPro" id="IPR006127">
    <property type="entry name" value="ZnuA-like"/>
</dbReference>
<dbReference type="SUPFAM" id="SSF53807">
    <property type="entry name" value="Helical backbone' metal receptor"/>
    <property type="match status" value="1"/>
</dbReference>